<comment type="caution">
    <text evidence="2">The sequence shown here is derived from an EMBL/GenBank/DDBJ whole genome shotgun (WGS) entry which is preliminary data.</text>
</comment>
<gene>
    <name evidence="2" type="ORF">PIB30_114643</name>
</gene>
<evidence type="ECO:0000313" key="3">
    <source>
        <dbReference type="Proteomes" id="UP001341840"/>
    </source>
</evidence>
<name>A0ABU6U0J2_9FABA</name>
<feature type="transmembrane region" description="Helical" evidence="1">
    <location>
        <begin position="25"/>
        <end position="43"/>
    </location>
</feature>
<keyword evidence="1" id="KW-0472">Membrane</keyword>
<evidence type="ECO:0000313" key="2">
    <source>
        <dbReference type="EMBL" id="MED6154651.1"/>
    </source>
</evidence>
<organism evidence="2 3">
    <name type="scientific">Stylosanthes scabra</name>
    <dbReference type="NCBI Taxonomy" id="79078"/>
    <lineage>
        <taxon>Eukaryota</taxon>
        <taxon>Viridiplantae</taxon>
        <taxon>Streptophyta</taxon>
        <taxon>Embryophyta</taxon>
        <taxon>Tracheophyta</taxon>
        <taxon>Spermatophyta</taxon>
        <taxon>Magnoliopsida</taxon>
        <taxon>eudicotyledons</taxon>
        <taxon>Gunneridae</taxon>
        <taxon>Pentapetalae</taxon>
        <taxon>rosids</taxon>
        <taxon>fabids</taxon>
        <taxon>Fabales</taxon>
        <taxon>Fabaceae</taxon>
        <taxon>Papilionoideae</taxon>
        <taxon>50 kb inversion clade</taxon>
        <taxon>dalbergioids sensu lato</taxon>
        <taxon>Dalbergieae</taxon>
        <taxon>Pterocarpus clade</taxon>
        <taxon>Stylosanthes</taxon>
    </lineage>
</organism>
<dbReference type="EMBL" id="JASCZI010101374">
    <property type="protein sequence ID" value="MED6154651.1"/>
    <property type="molecule type" value="Genomic_DNA"/>
</dbReference>
<keyword evidence="1" id="KW-1133">Transmembrane helix</keyword>
<protein>
    <submittedName>
        <fullName evidence="2">Uncharacterized protein</fullName>
    </submittedName>
</protein>
<sequence length="54" mass="5912">MAPIRACKHQWGKTTNGWTCAAKRGTRAGLALHLLGVLLVLVIRRGGLEFIRSI</sequence>
<proteinExistence type="predicted"/>
<feature type="non-terminal residue" evidence="2">
    <location>
        <position position="54"/>
    </location>
</feature>
<keyword evidence="1" id="KW-0812">Transmembrane</keyword>
<reference evidence="2 3" key="1">
    <citation type="journal article" date="2023" name="Plants (Basel)">
        <title>Bridging the Gap: Combining Genomics and Transcriptomics Approaches to Understand Stylosanthes scabra, an Orphan Legume from the Brazilian Caatinga.</title>
        <authorList>
            <person name="Ferreira-Neto J.R.C."/>
            <person name="da Silva M.D."/>
            <person name="Binneck E."/>
            <person name="de Melo N.F."/>
            <person name="da Silva R.H."/>
            <person name="de Melo A.L.T.M."/>
            <person name="Pandolfi V."/>
            <person name="Bustamante F.O."/>
            <person name="Brasileiro-Vidal A.C."/>
            <person name="Benko-Iseppon A.M."/>
        </authorList>
    </citation>
    <scope>NUCLEOTIDE SEQUENCE [LARGE SCALE GENOMIC DNA]</scope>
    <source>
        <tissue evidence="2">Leaves</tissue>
    </source>
</reference>
<dbReference type="Proteomes" id="UP001341840">
    <property type="component" value="Unassembled WGS sequence"/>
</dbReference>
<keyword evidence="3" id="KW-1185">Reference proteome</keyword>
<accession>A0ABU6U0J2</accession>
<evidence type="ECO:0000256" key="1">
    <source>
        <dbReference type="SAM" id="Phobius"/>
    </source>
</evidence>